<dbReference type="FunFam" id="3.40.50.300:FF:000114">
    <property type="entry name" value="ATP-dependent RNA helicase DDX6"/>
    <property type="match status" value="1"/>
</dbReference>
<dbReference type="InterPro" id="IPR011545">
    <property type="entry name" value="DEAD/DEAH_box_helicase_dom"/>
</dbReference>
<evidence type="ECO:0000256" key="9">
    <source>
        <dbReference type="ARBA" id="ARBA00038316"/>
    </source>
</evidence>
<comment type="similarity">
    <text evidence="9">Belongs to the DEAD box helicase family. DDX6/DHH1 subfamily.</text>
</comment>
<accession>A0AA88YL60</accession>
<evidence type="ECO:0000256" key="5">
    <source>
        <dbReference type="ARBA" id="ARBA00022801"/>
    </source>
</evidence>
<dbReference type="GO" id="GO:0003723">
    <property type="term" value="F:RNA binding"/>
    <property type="evidence" value="ECO:0007669"/>
    <property type="project" value="UniProtKB-KW"/>
</dbReference>
<evidence type="ECO:0000256" key="12">
    <source>
        <dbReference type="RuleBase" id="RU000492"/>
    </source>
</evidence>
<feature type="domain" description="Helicase C-terminal" evidence="14">
    <location>
        <begin position="240"/>
        <end position="400"/>
    </location>
</feature>
<dbReference type="Pfam" id="PF00271">
    <property type="entry name" value="Helicase_C"/>
    <property type="match status" value="1"/>
</dbReference>
<comment type="caution">
    <text evidence="16">The sequence shown here is derived from an EMBL/GenBank/DDBJ whole genome shotgun (WGS) entry which is preliminary data.</text>
</comment>
<organism evidence="16 17">
    <name type="scientific">Pinctada imbricata</name>
    <name type="common">Atlantic pearl-oyster</name>
    <name type="synonym">Pinctada martensii</name>
    <dbReference type="NCBI Taxonomy" id="66713"/>
    <lineage>
        <taxon>Eukaryota</taxon>
        <taxon>Metazoa</taxon>
        <taxon>Spiralia</taxon>
        <taxon>Lophotrochozoa</taxon>
        <taxon>Mollusca</taxon>
        <taxon>Bivalvia</taxon>
        <taxon>Autobranchia</taxon>
        <taxon>Pteriomorphia</taxon>
        <taxon>Pterioida</taxon>
        <taxon>Pterioidea</taxon>
        <taxon>Pteriidae</taxon>
        <taxon>Pinctada</taxon>
    </lineage>
</organism>
<dbReference type="Gene3D" id="3.40.50.300">
    <property type="entry name" value="P-loop containing nucleotide triphosphate hydrolases"/>
    <property type="match status" value="2"/>
</dbReference>
<dbReference type="Proteomes" id="UP001186944">
    <property type="component" value="Unassembled WGS sequence"/>
</dbReference>
<dbReference type="GO" id="GO:0005524">
    <property type="term" value="F:ATP binding"/>
    <property type="evidence" value="ECO:0007669"/>
    <property type="project" value="UniProtKB-KW"/>
</dbReference>
<comment type="subcellular location">
    <subcellularLocation>
        <location evidence="1">Cytoplasm</location>
        <location evidence="1">P-body</location>
    </subcellularLocation>
</comment>
<dbReference type="SMART" id="SM00490">
    <property type="entry name" value="HELICc"/>
    <property type="match status" value="1"/>
</dbReference>
<dbReference type="SMART" id="SM00487">
    <property type="entry name" value="DEXDc"/>
    <property type="match status" value="1"/>
</dbReference>
<sequence>DLAGWKSKLKLPPKDNRVKTTDVTNTKGNEFEDFCLKRELLMGIFEKGWEKPSPIQEASIPIALTGRDILARAKNGTGKTGAYTIPILEKVDPSRDEVQALGIVPTRELALQTSQICIELSKHIGCKIMVTTGGTNLKDDIMRLYEPVHAIIATPGRILDLMNKNLVKIGKCSMLVLDEADKLLSQDFKGMLDSIIAHLPPNRQILLYSATFPLSVEQFMRKHLNNPYEINLMDELTLKGVTQYYAFVQEKQKVHCLNTLFSKLQINQSIIFCNSTNRVELLAKKITELGYSCFYIHAKMNQLHRNRVFHDFRQGLCRNLVCSDLFTRGIDIQAVNVVINFDFPKHAETYLHRIGRSGRFGHLGVAINLITYDDRFALHKIESELGTEIKPIPKNIDKSLYVAEFHMERGEDDEDH</sequence>
<dbReference type="InterPro" id="IPR000629">
    <property type="entry name" value="RNA-helicase_DEAD-box_CS"/>
</dbReference>
<feature type="domain" description="DEAD-box RNA helicase Q" evidence="15">
    <location>
        <begin position="29"/>
        <end position="57"/>
    </location>
</feature>
<dbReference type="GO" id="GO:0000932">
    <property type="term" value="C:P-body"/>
    <property type="evidence" value="ECO:0007669"/>
    <property type="project" value="UniProtKB-SubCell"/>
</dbReference>
<feature type="short sequence motif" description="Q motif" evidence="11">
    <location>
        <begin position="29"/>
        <end position="57"/>
    </location>
</feature>
<keyword evidence="6 12" id="KW-0347">Helicase</keyword>
<evidence type="ECO:0000256" key="1">
    <source>
        <dbReference type="ARBA" id="ARBA00004201"/>
    </source>
</evidence>
<keyword evidence="8" id="KW-0694">RNA-binding</keyword>
<evidence type="ECO:0000313" key="17">
    <source>
        <dbReference type="Proteomes" id="UP001186944"/>
    </source>
</evidence>
<name>A0AA88YL60_PINIB</name>
<keyword evidence="5 12" id="KW-0378">Hydrolase</keyword>
<evidence type="ECO:0000259" key="14">
    <source>
        <dbReference type="PROSITE" id="PS51194"/>
    </source>
</evidence>
<dbReference type="PROSITE" id="PS51192">
    <property type="entry name" value="HELICASE_ATP_BIND_1"/>
    <property type="match status" value="1"/>
</dbReference>
<dbReference type="GO" id="GO:0016787">
    <property type="term" value="F:hydrolase activity"/>
    <property type="evidence" value="ECO:0007669"/>
    <property type="project" value="UniProtKB-KW"/>
</dbReference>
<evidence type="ECO:0000256" key="2">
    <source>
        <dbReference type="ARBA" id="ARBA00012552"/>
    </source>
</evidence>
<dbReference type="PROSITE" id="PS51194">
    <property type="entry name" value="HELICASE_CTER"/>
    <property type="match status" value="1"/>
</dbReference>
<feature type="non-terminal residue" evidence="16">
    <location>
        <position position="1"/>
    </location>
</feature>
<dbReference type="InterPro" id="IPR001650">
    <property type="entry name" value="Helicase_C-like"/>
</dbReference>
<dbReference type="PANTHER" id="PTHR47960">
    <property type="entry name" value="DEAD-BOX ATP-DEPENDENT RNA HELICASE 50"/>
    <property type="match status" value="1"/>
</dbReference>
<evidence type="ECO:0000259" key="15">
    <source>
        <dbReference type="PROSITE" id="PS51195"/>
    </source>
</evidence>
<dbReference type="PROSITE" id="PS51195">
    <property type="entry name" value="Q_MOTIF"/>
    <property type="match status" value="1"/>
</dbReference>
<keyword evidence="7 12" id="KW-0067">ATP-binding</keyword>
<gene>
    <name evidence="16" type="ORF">FSP39_006698</name>
</gene>
<feature type="domain" description="Helicase ATP-binding" evidence="13">
    <location>
        <begin position="60"/>
        <end position="230"/>
    </location>
</feature>
<evidence type="ECO:0000256" key="10">
    <source>
        <dbReference type="ARBA" id="ARBA00047984"/>
    </source>
</evidence>
<protein>
    <recommendedName>
        <fullName evidence="2">RNA helicase</fullName>
        <ecNumber evidence="2">3.6.4.13</ecNumber>
    </recommendedName>
</protein>
<dbReference type="AlphaFoldDB" id="A0AA88YL60"/>
<evidence type="ECO:0000256" key="4">
    <source>
        <dbReference type="ARBA" id="ARBA00022741"/>
    </source>
</evidence>
<evidence type="ECO:0000313" key="16">
    <source>
        <dbReference type="EMBL" id="KAK3107081.1"/>
    </source>
</evidence>
<evidence type="ECO:0000256" key="6">
    <source>
        <dbReference type="ARBA" id="ARBA00022806"/>
    </source>
</evidence>
<dbReference type="CDD" id="cd17940">
    <property type="entry name" value="DEADc_DDX6"/>
    <property type="match status" value="1"/>
</dbReference>
<proteinExistence type="inferred from homology"/>
<dbReference type="CDD" id="cd18787">
    <property type="entry name" value="SF2_C_DEAD"/>
    <property type="match status" value="1"/>
</dbReference>
<dbReference type="EMBL" id="VSWD01000002">
    <property type="protein sequence ID" value="KAK3107081.1"/>
    <property type="molecule type" value="Genomic_DNA"/>
</dbReference>
<dbReference type="InterPro" id="IPR014001">
    <property type="entry name" value="Helicase_ATP-bd"/>
</dbReference>
<dbReference type="FunFam" id="3.40.50.300:FF:000364">
    <property type="entry name" value="ATP-dependent RNA helicase DDX6"/>
    <property type="match status" value="1"/>
</dbReference>
<dbReference type="InterPro" id="IPR027417">
    <property type="entry name" value="P-loop_NTPase"/>
</dbReference>
<dbReference type="InterPro" id="IPR014014">
    <property type="entry name" value="RNA_helicase_DEAD_Q_motif"/>
</dbReference>
<evidence type="ECO:0000256" key="11">
    <source>
        <dbReference type="PROSITE-ProRule" id="PRU00552"/>
    </source>
</evidence>
<keyword evidence="17" id="KW-1185">Reference proteome</keyword>
<dbReference type="PROSITE" id="PS00039">
    <property type="entry name" value="DEAD_ATP_HELICASE"/>
    <property type="match status" value="1"/>
</dbReference>
<dbReference type="Pfam" id="PF00270">
    <property type="entry name" value="DEAD"/>
    <property type="match status" value="1"/>
</dbReference>
<reference evidence="16" key="1">
    <citation type="submission" date="2019-08" db="EMBL/GenBank/DDBJ databases">
        <title>The improved chromosome-level genome for the pearl oyster Pinctada fucata martensii using PacBio sequencing and Hi-C.</title>
        <authorList>
            <person name="Zheng Z."/>
        </authorList>
    </citation>
    <scope>NUCLEOTIDE SEQUENCE</scope>
    <source>
        <strain evidence="16">ZZ-2019</strain>
        <tissue evidence="16">Adductor muscle</tissue>
    </source>
</reference>
<evidence type="ECO:0000256" key="3">
    <source>
        <dbReference type="ARBA" id="ARBA00022490"/>
    </source>
</evidence>
<comment type="catalytic activity">
    <reaction evidence="10">
        <text>ATP + H2O = ADP + phosphate + H(+)</text>
        <dbReference type="Rhea" id="RHEA:13065"/>
        <dbReference type="ChEBI" id="CHEBI:15377"/>
        <dbReference type="ChEBI" id="CHEBI:15378"/>
        <dbReference type="ChEBI" id="CHEBI:30616"/>
        <dbReference type="ChEBI" id="CHEBI:43474"/>
        <dbReference type="ChEBI" id="CHEBI:456216"/>
        <dbReference type="EC" id="3.6.4.13"/>
    </reaction>
</comment>
<dbReference type="EC" id="3.6.4.13" evidence="2"/>
<evidence type="ECO:0000256" key="7">
    <source>
        <dbReference type="ARBA" id="ARBA00022840"/>
    </source>
</evidence>
<keyword evidence="3" id="KW-0963">Cytoplasm</keyword>
<keyword evidence="4 12" id="KW-0547">Nucleotide-binding</keyword>
<evidence type="ECO:0000256" key="8">
    <source>
        <dbReference type="ARBA" id="ARBA00022884"/>
    </source>
</evidence>
<dbReference type="SUPFAM" id="SSF52540">
    <property type="entry name" value="P-loop containing nucleoside triphosphate hydrolases"/>
    <property type="match status" value="1"/>
</dbReference>
<evidence type="ECO:0000259" key="13">
    <source>
        <dbReference type="PROSITE" id="PS51192"/>
    </source>
</evidence>
<dbReference type="GO" id="GO:0003724">
    <property type="term" value="F:RNA helicase activity"/>
    <property type="evidence" value="ECO:0007669"/>
    <property type="project" value="UniProtKB-EC"/>
</dbReference>